<accession>A0A0S2SP00</accession>
<dbReference type="Pfam" id="PF07226">
    <property type="entry name" value="DUF1422"/>
    <property type="match status" value="1"/>
</dbReference>
<protein>
    <recommendedName>
        <fullName evidence="4">YijD family membrane protein</fullName>
    </recommendedName>
</protein>
<evidence type="ECO:0000256" key="1">
    <source>
        <dbReference type="SAM" id="Phobius"/>
    </source>
</evidence>
<sequence>MSENHLPDKMPLILALLIGVCGDATLSMLVNEAVPFSLYPLIALVLAARQLYHYYATVPMEGNVPLCTLLSFFIGIFGHTAWLRVVYPELGSNFFSLIAMLLLLAWLSIKLGIMAGRDQ</sequence>
<keyword evidence="1" id="KW-1133">Transmembrane helix</keyword>
<dbReference type="KEGG" id="asr:WL1483_4006"/>
<evidence type="ECO:0000313" key="2">
    <source>
        <dbReference type="EMBL" id="ALP43425.1"/>
    </source>
</evidence>
<feature type="transmembrane region" description="Helical" evidence="1">
    <location>
        <begin position="94"/>
        <end position="113"/>
    </location>
</feature>
<evidence type="ECO:0000313" key="3">
    <source>
        <dbReference type="Proteomes" id="UP000058114"/>
    </source>
</evidence>
<gene>
    <name evidence="2" type="ORF">WL1483_4006</name>
</gene>
<dbReference type="Proteomes" id="UP000058114">
    <property type="component" value="Chromosome"/>
</dbReference>
<reference evidence="3" key="1">
    <citation type="submission" date="2015-10" db="EMBL/GenBank/DDBJ databases">
        <title>Complete Genome Sequence of Aeromonas schubertii strain WL1483.</title>
        <authorList>
            <person name="Liu L."/>
        </authorList>
    </citation>
    <scope>NUCLEOTIDE SEQUENCE [LARGE SCALE GENOMIC DNA]</scope>
    <source>
        <strain evidence="3">WL1483</strain>
    </source>
</reference>
<keyword evidence="1" id="KW-0472">Membrane</keyword>
<keyword evidence="1" id="KW-0812">Transmembrane</keyword>
<dbReference type="EMBL" id="CP013067">
    <property type="protein sequence ID" value="ALP43425.1"/>
    <property type="molecule type" value="Genomic_DNA"/>
</dbReference>
<feature type="transmembrane region" description="Helical" evidence="1">
    <location>
        <begin position="12"/>
        <end position="30"/>
    </location>
</feature>
<feature type="transmembrane region" description="Helical" evidence="1">
    <location>
        <begin position="64"/>
        <end position="82"/>
    </location>
</feature>
<dbReference type="NCBIfam" id="NF008278">
    <property type="entry name" value="PRK11056.1"/>
    <property type="match status" value="1"/>
</dbReference>
<organism evidence="2 3">
    <name type="scientific">Aeromonas schubertii</name>
    <dbReference type="NCBI Taxonomy" id="652"/>
    <lineage>
        <taxon>Bacteria</taxon>
        <taxon>Pseudomonadati</taxon>
        <taxon>Pseudomonadota</taxon>
        <taxon>Gammaproteobacteria</taxon>
        <taxon>Aeromonadales</taxon>
        <taxon>Aeromonadaceae</taxon>
        <taxon>Aeromonas</taxon>
    </lineage>
</organism>
<reference evidence="2 3" key="2">
    <citation type="journal article" date="2016" name="Genome Announc.">
        <title>Complete Genome Sequence of the Highly Virulent Aeromonas schubertii Strain WL1483, Isolated from Diseased Snakehead Fish (Channa argus) in China.</title>
        <authorList>
            <person name="Liu L."/>
            <person name="Li N."/>
            <person name="Zhang D."/>
            <person name="Fu X."/>
            <person name="Shi C."/>
            <person name="Lin Q."/>
            <person name="Hao G."/>
        </authorList>
    </citation>
    <scope>NUCLEOTIDE SEQUENCE [LARGE SCALE GENOMIC DNA]</scope>
    <source>
        <strain evidence="2 3">WL1483</strain>
    </source>
</reference>
<dbReference type="AlphaFoldDB" id="A0A0S2SP00"/>
<dbReference type="PATRIC" id="fig|652.5.peg.169"/>
<dbReference type="RefSeq" id="WP_060583397.1">
    <property type="nucleotide sequence ID" value="NZ_CP013067.1"/>
</dbReference>
<evidence type="ECO:0008006" key="4">
    <source>
        <dbReference type="Google" id="ProtNLM"/>
    </source>
</evidence>
<proteinExistence type="predicted"/>
<name>A0A0S2SP00_9GAMM</name>
<dbReference type="InterPro" id="IPR009867">
    <property type="entry name" value="DUF1422"/>
</dbReference>